<proteinExistence type="predicted"/>
<dbReference type="AlphaFoldDB" id="A0A0G4GZX6"/>
<reference evidence="1 2" key="1">
    <citation type="submission" date="2014-11" db="EMBL/GenBank/DDBJ databases">
        <authorList>
            <person name="Zhu J."/>
            <person name="Qi W."/>
            <person name="Song R."/>
        </authorList>
    </citation>
    <scope>NUCLEOTIDE SEQUENCE [LARGE SCALE GENOMIC DNA]</scope>
</reference>
<accession>A0A0G4GZX6</accession>
<dbReference type="VEuPathDB" id="CryptoDB:Vbra_3448"/>
<dbReference type="Proteomes" id="UP000041254">
    <property type="component" value="Unassembled WGS sequence"/>
</dbReference>
<evidence type="ECO:0000313" key="1">
    <source>
        <dbReference type="EMBL" id="CEM36840.1"/>
    </source>
</evidence>
<dbReference type="InParanoid" id="A0A0G4GZX6"/>
<keyword evidence="2" id="KW-1185">Reference proteome</keyword>
<gene>
    <name evidence="1" type="ORF">Vbra_3448</name>
</gene>
<sequence>MGHDQGAPEMVDWLCGQLGVEGSTRLFRGYIRRHSTELGSRYLRRRGALNAFNAICGWSSISKTRAFSQWTFWNRKAAACARVQPADRCASCRRMVRSRDGLRGQGGALLGKSVVSVQSSSSSSAYHYNNRHFRSRDLHQRGASGATTVAGGTEGAQVASLLASLQVNQHALTDLWRPSAHDQAGDLEGVEINREAYSHRIDTLHTGELRGHKGHFVKVLLRCREIDGEIKDISRVMASESIFLHGPCKSSAVSWLAGPLGGQPSARVHAYPLSAIFDKAALSSVILCVEVRVNAEKKPRDLSCERVALPTSRVGFMGASEGDGSWDGTDGVGEVAGGPPHHDNGVGEGEASLYYQIESYEDFDDMLAGAGFRYVNNAGEGGNGSVFRVANTWLRNRYRALKALPREIFCQVETTFGLFGRFVDVSVTDDACIVKKVPHIEGKMQTAFVQATAKEVPPVVSELLEANKDSLKKITLHINYCSRTSDAGPIVFSKVTHVDVRSPAGRDYISARRWMFPAITTLRVGCIISMDAASLVRLLRESPKIERLQADCIELDDDQWANFLGALGRCPNLTHVAGIEINIRCQFERLYQLRGTLSQHWSRADEKGTGRQGGE</sequence>
<protein>
    <submittedName>
        <fullName evidence="1">Uncharacterized protein</fullName>
    </submittedName>
</protein>
<name>A0A0G4GZX6_VITBC</name>
<organism evidence="1 2">
    <name type="scientific">Vitrella brassicaformis (strain CCMP3155)</name>
    <dbReference type="NCBI Taxonomy" id="1169540"/>
    <lineage>
        <taxon>Eukaryota</taxon>
        <taxon>Sar</taxon>
        <taxon>Alveolata</taxon>
        <taxon>Colpodellida</taxon>
        <taxon>Vitrellaceae</taxon>
        <taxon>Vitrella</taxon>
    </lineage>
</organism>
<evidence type="ECO:0000313" key="2">
    <source>
        <dbReference type="Proteomes" id="UP000041254"/>
    </source>
</evidence>
<dbReference type="EMBL" id="CDMY01000908">
    <property type="protein sequence ID" value="CEM36840.1"/>
    <property type="molecule type" value="Genomic_DNA"/>
</dbReference>